<dbReference type="PANTHER" id="PTHR34835">
    <property type="entry name" value="OS07G0283600 PROTEIN-RELATED"/>
    <property type="match status" value="1"/>
</dbReference>
<feature type="region of interest" description="Disordered" evidence="1">
    <location>
        <begin position="668"/>
        <end position="752"/>
    </location>
</feature>
<dbReference type="AlphaFoldDB" id="A0A4D6MQR4"/>
<protein>
    <recommendedName>
        <fullName evidence="4">Aminotransferase-like</fullName>
    </recommendedName>
</protein>
<feature type="compositionally biased region" description="Low complexity" evidence="1">
    <location>
        <begin position="383"/>
        <end position="395"/>
    </location>
</feature>
<dbReference type="Gene3D" id="3.40.395.10">
    <property type="entry name" value="Adenoviral Proteinase, Chain A"/>
    <property type="match status" value="1"/>
</dbReference>
<accession>A0A4D6MQR4</accession>
<keyword evidence="3" id="KW-1185">Reference proteome</keyword>
<evidence type="ECO:0000313" key="3">
    <source>
        <dbReference type="Proteomes" id="UP000501690"/>
    </source>
</evidence>
<sequence>MAEEEEGVLRKVNLSKNCFVGYIIIALGLQDKYKKVGGQYFSSVAREVVVVRNRCKTDYIIKVNGLLRASHRSRIGGTPFRWCVDMVKPLDINGVLLKHTLSRWVPEHESICIRQHLVRLSVLDVCVCLGLNVVGVVVEFNSVVCGVLKSLFEHEPITIDDIVNRIYFYLQSGDDNDVVNVDNVCRLYLLLCFALLYFPRTSTTVTNMPFRLLDNLDNLNQYNWSRSVHSFLVEGFNRAYHTLRQDQNMFAITIVGSVAVLQLLVCRLLALGSYEGDVNFLRILIGHRWSLGLTESSPRGHGIPKKGIDDMSFTEFKQWCKRKLKRNYRVVRQLKDELSNVEEKYARGGQEPDPSSFHEPEPSPFHKSHGFVVDEPQSRPFDHPSSSHQPQPSSFDKGHAFDVEEPQSRDFEDPSSFHQPEPCSHNIGDACDVEEAQSRHSDQHDECTPEYNPHGMKIIPYVEPAKCSLDVDLSELYRILVSQYGRQTVVDINHQILTTVECSGFHPRGKLCNMAILFACNNFMTSTTVTNMPFRLLDNLDNLNQYNWSRSVHSFLVEGFNRAYHTLRQDQNMFAITIVGSVAVLQLLVCRLLALGSYEGDVNFLRILIGHRWSLGLTESSPRGHGIPKKGIDDMSFTEFKQWCKRKLKRNYRVVRQLKDELSNVEEKYARGGQEPDPSSFHEPEPSPFHKSHGFVVDEPQSRPFDHPSSSHQPQPSSFDKGHAFDVEEPQSRDFEDPSSFHQPEPCSHNIGDACDVEEAQSRHSDQHDECTPEYNPHGMKIIPYVEPAKCSLDVDLSELYRILVSQYGRQTVVDINHQILTTVECSGFHPRGKLCNMAILFACNNFMYRQRKLNGLIKRVVFGTLYTARNMEILFGFLENRCDADKPKFEVLTQDLPLQPNLCDCGMLVLRYIELWDGETKFGDKYFPAYTSEELQELRQHYICDWFMDPENIHRNYWLQVFDICMMDGNTYPLLLLIVVANIQEQNLRCGLQVQVWEL</sequence>
<dbReference type="Proteomes" id="UP000501690">
    <property type="component" value="Linkage Group LG8"/>
</dbReference>
<organism evidence="2 3">
    <name type="scientific">Vigna unguiculata</name>
    <name type="common">Cowpea</name>
    <dbReference type="NCBI Taxonomy" id="3917"/>
    <lineage>
        <taxon>Eukaryota</taxon>
        <taxon>Viridiplantae</taxon>
        <taxon>Streptophyta</taxon>
        <taxon>Embryophyta</taxon>
        <taxon>Tracheophyta</taxon>
        <taxon>Spermatophyta</taxon>
        <taxon>Magnoliopsida</taxon>
        <taxon>eudicotyledons</taxon>
        <taxon>Gunneridae</taxon>
        <taxon>Pentapetalae</taxon>
        <taxon>rosids</taxon>
        <taxon>fabids</taxon>
        <taxon>Fabales</taxon>
        <taxon>Fabaceae</taxon>
        <taxon>Papilionoideae</taxon>
        <taxon>50 kb inversion clade</taxon>
        <taxon>NPAAA clade</taxon>
        <taxon>indigoferoid/millettioid clade</taxon>
        <taxon>Phaseoleae</taxon>
        <taxon>Vigna</taxon>
    </lineage>
</organism>
<feature type="region of interest" description="Disordered" evidence="1">
    <location>
        <begin position="344"/>
        <end position="428"/>
    </location>
</feature>
<name>A0A4D6MQR4_VIGUN</name>
<feature type="compositionally biased region" description="Basic and acidic residues" evidence="1">
    <location>
        <begin position="720"/>
        <end position="736"/>
    </location>
</feature>
<feature type="compositionally biased region" description="Basic and acidic residues" evidence="1">
    <location>
        <begin position="396"/>
        <end position="412"/>
    </location>
</feature>
<dbReference type="EMBL" id="CP039352">
    <property type="protein sequence ID" value="QCE03398.1"/>
    <property type="molecule type" value="Genomic_DNA"/>
</dbReference>
<evidence type="ECO:0000313" key="2">
    <source>
        <dbReference type="EMBL" id="QCE03398.1"/>
    </source>
</evidence>
<dbReference type="PANTHER" id="PTHR34835:SF81">
    <property type="entry name" value="OS06G0475900 PROTEIN"/>
    <property type="match status" value="1"/>
</dbReference>
<reference evidence="2 3" key="1">
    <citation type="submission" date="2019-04" db="EMBL/GenBank/DDBJ databases">
        <title>An improved genome assembly and genetic linkage map for asparagus bean, Vigna unguiculata ssp. sesquipedialis.</title>
        <authorList>
            <person name="Xia Q."/>
            <person name="Zhang R."/>
            <person name="Dong Y."/>
        </authorList>
    </citation>
    <scope>NUCLEOTIDE SEQUENCE [LARGE SCALE GENOMIC DNA]</scope>
    <source>
        <tissue evidence="2">Leaf</tissue>
    </source>
</reference>
<evidence type="ECO:0000256" key="1">
    <source>
        <dbReference type="SAM" id="MobiDB-lite"/>
    </source>
</evidence>
<feature type="compositionally biased region" description="Low complexity" evidence="1">
    <location>
        <begin position="707"/>
        <end position="719"/>
    </location>
</feature>
<evidence type="ECO:0008006" key="4">
    <source>
        <dbReference type="Google" id="ProtNLM"/>
    </source>
</evidence>
<dbReference type="InterPro" id="IPR038765">
    <property type="entry name" value="Papain-like_cys_pep_sf"/>
</dbReference>
<dbReference type="SUPFAM" id="SSF54001">
    <property type="entry name" value="Cysteine proteinases"/>
    <property type="match status" value="1"/>
</dbReference>
<proteinExistence type="predicted"/>
<gene>
    <name evidence="2" type="ORF">DEO72_LG8g1422</name>
</gene>